<accession>A0A7I3ZP91</accession>
<proteinExistence type="predicted"/>
<organism evidence="2 3">
    <name type="scientific">Physcomitrium patens</name>
    <name type="common">Spreading-leaved earth moss</name>
    <name type="synonym">Physcomitrella patens</name>
    <dbReference type="NCBI Taxonomy" id="3218"/>
    <lineage>
        <taxon>Eukaryota</taxon>
        <taxon>Viridiplantae</taxon>
        <taxon>Streptophyta</taxon>
        <taxon>Embryophyta</taxon>
        <taxon>Bryophyta</taxon>
        <taxon>Bryophytina</taxon>
        <taxon>Bryopsida</taxon>
        <taxon>Funariidae</taxon>
        <taxon>Funariales</taxon>
        <taxon>Funariaceae</taxon>
        <taxon>Physcomitrium</taxon>
    </lineage>
</organism>
<protein>
    <submittedName>
        <fullName evidence="2">Uncharacterized protein</fullName>
    </submittedName>
</protein>
<evidence type="ECO:0000313" key="2">
    <source>
        <dbReference type="EnsemblPlants" id="PAC:32969404.CDS.1"/>
    </source>
</evidence>
<dbReference type="EMBL" id="ABEU02000001">
    <property type="status" value="NOT_ANNOTATED_CDS"/>
    <property type="molecule type" value="Genomic_DNA"/>
</dbReference>
<evidence type="ECO:0000256" key="1">
    <source>
        <dbReference type="SAM" id="MobiDB-lite"/>
    </source>
</evidence>
<sequence length="77" mass="9028">MVTEKDDCSNETQDPLKFPPPKLRCQSPKCCNQLKKIERGLSGPRDYQDDPRDRSKLLRINSLAYSKPYLFHHIHET</sequence>
<name>A0A7I3ZP91_PHYPA</name>
<dbReference type="Proteomes" id="UP000006727">
    <property type="component" value="Chromosome 1"/>
</dbReference>
<evidence type="ECO:0000313" key="3">
    <source>
        <dbReference type="Proteomes" id="UP000006727"/>
    </source>
</evidence>
<dbReference type="AlphaFoldDB" id="A0A7I3ZP91"/>
<feature type="region of interest" description="Disordered" evidence="1">
    <location>
        <begin position="1"/>
        <end position="20"/>
    </location>
</feature>
<dbReference type="EnsemblPlants" id="Pp3c1_10390V3.2">
    <property type="protein sequence ID" value="PAC:32969404.CDS.1"/>
    <property type="gene ID" value="Pp3c1_10390"/>
</dbReference>
<reference evidence="2" key="3">
    <citation type="submission" date="2020-12" db="UniProtKB">
        <authorList>
            <consortium name="EnsemblPlants"/>
        </authorList>
    </citation>
    <scope>IDENTIFICATION</scope>
</reference>
<keyword evidence="3" id="KW-1185">Reference proteome</keyword>
<reference evidence="2 3" key="1">
    <citation type="journal article" date="2008" name="Science">
        <title>The Physcomitrella genome reveals evolutionary insights into the conquest of land by plants.</title>
        <authorList>
            <person name="Rensing S."/>
            <person name="Lang D."/>
            <person name="Zimmer A."/>
            <person name="Terry A."/>
            <person name="Salamov A."/>
            <person name="Shapiro H."/>
            <person name="Nishiyama T."/>
            <person name="Perroud P.-F."/>
            <person name="Lindquist E."/>
            <person name="Kamisugi Y."/>
            <person name="Tanahashi T."/>
            <person name="Sakakibara K."/>
            <person name="Fujita T."/>
            <person name="Oishi K."/>
            <person name="Shin-I T."/>
            <person name="Kuroki Y."/>
            <person name="Toyoda A."/>
            <person name="Suzuki Y."/>
            <person name="Hashimoto A."/>
            <person name="Yamaguchi K."/>
            <person name="Sugano A."/>
            <person name="Kohara Y."/>
            <person name="Fujiyama A."/>
            <person name="Anterola A."/>
            <person name="Aoki S."/>
            <person name="Ashton N."/>
            <person name="Barbazuk W.B."/>
            <person name="Barker E."/>
            <person name="Bennetzen J."/>
            <person name="Bezanilla M."/>
            <person name="Blankenship R."/>
            <person name="Cho S.H."/>
            <person name="Dutcher S."/>
            <person name="Estelle M."/>
            <person name="Fawcett J.A."/>
            <person name="Gundlach H."/>
            <person name="Hanada K."/>
            <person name="Heyl A."/>
            <person name="Hicks K.A."/>
            <person name="Hugh J."/>
            <person name="Lohr M."/>
            <person name="Mayer K."/>
            <person name="Melkozernov A."/>
            <person name="Murata T."/>
            <person name="Nelson D."/>
            <person name="Pils B."/>
            <person name="Prigge M."/>
            <person name="Reiss B."/>
            <person name="Renner T."/>
            <person name="Rombauts S."/>
            <person name="Rushton P."/>
            <person name="Sanderfoot A."/>
            <person name="Schween G."/>
            <person name="Shiu S.-H."/>
            <person name="Stueber K."/>
            <person name="Theodoulou F.L."/>
            <person name="Tu H."/>
            <person name="Van de Peer Y."/>
            <person name="Verrier P.J."/>
            <person name="Waters E."/>
            <person name="Wood A."/>
            <person name="Yang L."/>
            <person name="Cove D."/>
            <person name="Cuming A."/>
            <person name="Hasebe M."/>
            <person name="Lucas S."/>
            <person name="Mishler D.B."/>
            <person name="Reski R."/>
            <person name="Grigoriev I."/>
            <person name="Quatrano R.S."/>
            <person name="Boore J.L."/>
        </authorList>
    </citation>
    <scope>NUCLEOTIDE SEQUENCE [LARGE SCALE GENOMIC DNA]</scope>
    <source>
        <strain evidence="2 3">cv. Gransden 2004</strain>
    </source>
</reference>
<dbReference type="Gramene" id="Pp3c1_10390V3.2">
    <property type="protein sequence ID" value="PAC:32969404.CDS.1"/>
    <property type="gene ID" value="Pp3c1_10390"/>
</dbReference>
<reference evidence="2 3" key="2">
    <citation type="journal article" date="2018" name="Plant J.">
        <title>The Physcomitrella patens chromosome-scale assembly reveals moss genome structure and evolution.</title>
        <authorList>
            <person name="Lang D."/>
            <person name="Ullrich K.K."/>
            <person name="Murat F."/>
            <person name="Fuchs J."/>
            <person name="Jenkins J."/>
            <person name="Haas F.B."/>
            <person name="Piednoel M."/>
            <person name="Gundlach H."/>
            <person name="Van Bel M."/>
            <person name="Meyberg R."/>
            <person name="Vives C."/>
            <person name="Morata J."/>
            <person name="Symeonidi A."/>
            <person name="Hiss M."/>
            <person name="Muchero W."/>
            <person name="Kamisugi Y."/>
            <person name="Saleh O."/>
            <person name="Blanc G."/>
            <person name="Decker E.L."/>
            <person name="van Gessel N."/>
            <person name="Grimwood J."/>
            <person name="Hayes R.D."/>
            <person name="Graham S.W."/>
            <person name="Gunter L.E."/>
            <person name="McDaniel S.F."/>
            <person name="Hoernstein S.N.W."/>
            <person name="Larsson A."/>
            <person name="Li F.W."/>
            <person name="Perroud P.F."/>
            <person name="Phillips J."/>
            <person name="Ranjan P."/>
            <person name="Rokshar D.S."/>
            <person name="Rothfels C.J."/>
            <person name="Schneider L."/>
            <person name="Shu S."/>
            <person name="Stevenson D.W."/>
            <person name="Thummler F."/>
            <person name="Tillich M."/>
            <person name="Villarreal Aguilar J.C."/>
            <person name="Widiez T."/>
            <person name="Wong G.K."/>
            <person name="Wymore A."/>
            <person name="Zhang Y."/>
            <person name="Zimmer A.D."/>
            <person name="Quatrano R.S."/>
            <person name="Mayer K.F.X."/>
            <person name="Goodstein D."/>
            <person name="Casacuberta J.M."/>
            <person name="Vandepoele K."/>
            <person name="Reski R."/>
            <person name="Cuming A.C."/>
            <person name="Tuskan G.A."/>
            <person name="Maumus F."/>
            <person name="Salse J."/>
            <person name="Schmutz J."/>
            <person name="Rensing S.A."/>
        </authorList>
    </citation>
    <scope>NUCLEOTIDE SEQUENCE [LARGE SCALE GENOMIC DNA]</scope>
    <source>
        <strain evidence="2 3">cv. Gransden 2004</strain>
    </source>
</reference>